<dbReference type="PANTHER" id="PTHR12697:SF5">
    <property type="entry name" value="DEOXYHYPUSINE HYDROXYLASE"/>
    <property type="match status" value="1"/>
</dbReference>
<dbReference type="Proteomes" id="UP000230790">
    <property type="component" value="Unassembled WGS sequence"/>
</dbReference>
<dbReference type="GO" id="GO:0016491">
    <property type="term" value="F:oxidoreductase activity"/>
    <property type="evidence" value="ECO:0007669"/>
    <property type="project" value="TreeGrafter"/>
</dbReference>
<dbReference type="SMART" id="SM00567">
    <property type="entry name" value="EZ_HEAT"/>
    <property type="match status" value="5"/>
</dbReference>
<dbReference type="PANTHER" id="PTHR12697">
    <property type="entry name" value="PBS LYASE HEAT-LIKE PROTEIN"/>
    <property type="match status" value="1"/>
</dbReference>
<dbReference type="InterPro" id="IPR004155">
    <property type="entry name" value="PBS_lyase_HEAT"/>
</dbReference>
<dbReference type="Gene3D" id="1.25.10.10">
    <property type="entry name" value="Leucine-rich Repeat Variant"/>
    <property type="match status" value="2"/>
</dbReference>
<gene>
    <name evidence="2" type="ORF">CUN48_06335</name>
</gene>
<evidence type="ECO:0008006" key="4">
    <source>
        <dbReference type="Google" id="ProtNLM"/>
    </source>
</evidence>
<dbReference type="Pfam" id="PF13646">
    <property type="entry name" value="HEAT_2"/>
    <property type="match status" value="2"/>
</dbReference>
<dbReference type="InterPro" id="IPR016024">
    <property type="entry name" value="ARM-type_fold"/>
</dbReference>
<evidence type="ECO:0000256" key="1">
    <source>
        <dbReference type="ARBA" id="ARBA00045876"/>
    </source>
</evidence>
<organism evidence="2 3">
    <name type="scientific">Candidatus Thermofonsia Clade 3 bacterium</name>
    <dbReference type="NCBI Taxonomy" id="2364212"/>
    <lineage>
        <taxon>Bacteria</taxon>
        <taxon>Bacillati</taxon>
        <taxon>Chloroflexota</taxon>
        <taxon>Candidatus Thermofontia</taxon>
        <taxon>Candidatus Thermofonsia Clade 3</taxon>
    </lineage>
</organism>
<accession>A0A2M8QDR0</accession>
<evidence type="ECO:0000313" key="2">
    <source>
        <dbReference type="EMBL" id="PJF47908.1"/>
    </source>
</evidence>
<dbReference type="SUPFAM" id="SSF48371">
    <property type="entry name" value="ARM repeat"/>
    <property type="match status" value="1"/>
</dbReference>
<dbReference type="AlphaFoldDB" id="A0A2M8QDR0"/>
<dbReference type="EMBL" id="PGTN01000031">
    <property type="protein sequence ID" value="PJF47908.1"/>
    <property type="molecule type" value="Genomic_DNA"/>
</dbReference>
<comment type="caution">
    <text evidence="2">The sequence shown here is derived from an EMBL/GenBank/DDBJ whole genome shotgun (WGS) entry which is preliminary data.</text>
</comment>
<proteinExistence type="predicted"/>
<name>A0A2M8QDR0_9CHLR</name>
<reference evidence="2 3" key="1">
    <citation type="submission" date="2017-11" db="EMBL/GenBank/DDBJ databases">
        <title>Evolution of Phototrophy in the Chloroflexi Phylum Driven by Horizontal Gene Transfer.</title>
        <authorList>
            <person name="Ward L.M."/>
            <person name="Hemp J."/>
            <person name="Shih P.M."/>
            <person name="Mcglynn S.E."/>
            <person name="Fischer W."/>
        </authorList>
    </citation>
    <scope>NUCLEOTIDE SEQUENCE [LARGE SCALE GENOMIC DNA]</scope>
    <source>
        <strain evidence="2">JP3_7</strain>
    </source>
</reference>
<dbReference type="InterPro" id="IPR021133">
    <property type="entry name" value="HEAT_type_2"/>
</dbReference>
<dbReference type="PROSITE" id="PS50077">
    <property type="entry name" value="HEAT_REPEAT"/>
    <property type="match status" value="1"/>
</dbReference>
<sequence length="331" mass="37183">MTKKTSGSKVTFERAIEALRAETEPSQESLLAFSDLAGERLARWQSVWVTLPSDRRASLTEQLRELAEEDIEADFRPIFRFGLSDPDERVRLASVEGLFEDDHPSLIPLLITALRDDPSPTVRAAAAESLGRFVYFGEMDRLSEARRRQVYAALMHALLTSPEDSPVRRRALESLAYVPNEEVDLHIREAYHSENDLLRLSAIVAMGRSGNRAYCEIVRSELHSVSPAVRRRAAEASGELEDEDAVSDLAQLLDDPDNEVRFAALDALALIGGNEAQKLLRAAADSDDDVLAEYAEQALEEFEFWHGEMDFPMALFEEEDLKPKPIRRQGK</sequence>
<comment type="function">
    <text evidence="1">Catalyzes the hydroxylation of the N(6)-(4-aminobutyl)-L-lysine intermediate produced by deoxyhypusine synthase/DHPS on a critical lysine of the eukaryotic translation initiation factor 5A/eIF-5A. This is the second step of the post-translational modification of that lysine into an unusual amino acid residue named hypusine. Hypusination is unique to mature eIF-5A factor and is essential for its function.</text>
</comment>
<protein>
    <recommendedName>
        <fullName evidence="4">HEAT repeat domain-containing protein</fullName>
    </recommendedName>
</protein>
<dbReference type="InterPro" id="IPR011989">
    <property type="entry name" value="ARM-like"/>
</dbReference>
<evidence type="ECO:0000313" key="3">
    <source>
        <dbReference type="Proteomes" id="UP000230790"/>
    </source>
</evidence>